<dbReference type="PANTHER" id="PTHR10953:SF240">
    <property type="entry name" value="SULFUR CARRIER PROTEIN THIS ADENYLYLTRANSFERASE"/>
    <property type="match status" value="1"/>
</dbReference>
<dbReference type="EMBL" id="JBHSCX010000011">
    <property type="protein sequence ID" value="MFC4362857.1"/>
    <property type="molecule type" value="Genomic_DNA"/>
</dbReference>
<feature type="domain" description="THIF-type NAD/FAD binding fold" evidence="1">
    <location>
        <begin position="9"/>
        <end position="243"/>
    </location>
</feature>
<protein>
    <submittedName>
        <fullName evidence="2">HesA/MoeB/ThiF family protein</fullName>
    </submittedName>
</protein>
<gene>
    <name evidence="2" type="ORF">ACFOX3_11140</name>
</gene>
<dbReference type="Gene3D" id="3.40.50.720">
    <property type="entry name" value="NAD(P)-binding Rossmann-like Domain"/>
    <property type="match status" value="1"/>
</dbReference>
<dbReference type="Proteomes" id="UP001595840">
    <property type="component" value="Unassembled WGS sequence"/>
</dbReference>
<dbReference type="InterPro" id="IPR035985">
    <property type="entry name" value="Ubiquitin-activating_enz"/>
</dbReference>
<sequence>MKDDQLLRYSRHILLDDIDVTGQQALLDATVLVIGVGGLGSPVALYLAASGVGHLILCDDDKVELSNLQRQVIHTTSRIGQQKATSAETSLKDLNPDCRLTLMHSRLAGEQLDQAVQAADVVVDCSDNFDTRFALNQACKTFRKPLVSGAAIQWEGQVSVFDHRDASSACYRCLYGPGANNLSCSESGVVAPLVGIIGTVQALEAVKFITSAGASLTNRLLLLDGKVMRWQEIRLQKDPSCPCCGI</sequence>
<comment type="caution">
    <text evidence="2">The sequence shown here is derived from an EMBL/GenBank/DDBJ whole genome shotgun (WGS) entry which is preliminary data.</text>
</comment>
<organism evidence="2 3">
    <name type="scientific">Simiduia curdlanivorans</name>
    <dbReference type="NCBI Taxonomy" id="1492769"/>
    <lineage>
        <taxon>Bacteria</taxon>
        <taxon>Pseudomonadati</taxon>
        <taxon>Pseudomonadota</taxon>
        <taxon>Gammaproteobacteria</taxon>
        <taxon>Cellvibrionales</taxon>
        <taxon>Cellvibrionaceae</taxon>
        <taxon>Simiduia</taxon>
    </lineage>
</organism>
<dbReference type="RefSeq" id="WP_290260681.1">
    <property type="nucleotide sequence ID" value="NZ_JAUFQG010000004.1"/>
</dbReference>
<proteinExistence type="predicted"/>
<dbReference type="CDD" id="cd00757">
    <property type="entry name" value="ThiF_MoeB_HesA_family"/>
    <property type="match status" value="1"/>
</dbReference>
<dbReference type="PANTHER" id="PTHR10953">
    <property type="entry name" value="UBIQUITIN-ACTIVATING ENZYME E1"/>
    <property type="match status" value="1"/>
</dbReference>
<accession>A0ABV8V4U1</accession>
<evidence type="ECO:0000313" key="2">
    <source>
        <dbReference type="EMBL" id="MFC4362857.1"/>
    </source>
</evidence>
<dbReference type="InterPro" id="IPR000594">
    <property type="entry name" value="ThiF_NAD_FAD-bd"/>
</dbReference>
<dbReference type="SUPFAM" id="SSF69572">
    <property type="entry name" value="Activating enzymes of the ubiquitin-like proteins"/>
    <property type="match status" value="1"/>
</dbReference>
<dbReference type="NCBIfam" id="NF004281">
    <property type="entry name" value="PRK05690.1"/>
    <property type="match status" value="1"/>
</dbReference>
<dbReference type="Pfam" id="PF00899">
    <property type="entry name" value="ThiF"/>
    <property type="match status" value="1"/>
</dbReference>
<reference evidence="3" key="1">
    <citation type="journal article" date="2019" name="Int. J. Syst. Evol. Microbiol.">
        <title>The Global Catalogue of Microorganisms (GCM) 10K type strain sequencing project: providing services to taxonomists for standard genome sequencing and annotation.</title>
        <authorList>
            <consortium name="The Broad Institute Genomics Platform"/>
            <consortium name="The Broad Institute Genome Sequencing Center for Infectious Disease"/>
            <person name="Wu L."/>
            <person name="Ma J."/>
        </authorList>
    </citation>
    <scope>NUCLEOTIDE SEQUENCE [LARGE SCALE GENOMIC DNA]</scope>
    <source>
        <strain evidence="3">CECT 8570</strain>
    </source>
</reference>
<keyword evidence="3" id="KW-1185">Reference proteome</keyword>
<evidence type="ECO:0000259" key="1">
    <source>
        <dbReference type="Pfam" id="PF00899"/>
    </source>
</evidence>
<evidence type="ECO:0000313" key="3">
    <source>
        <dbReference type="Proteomes" id="UP001595840"/>
    </source>
</evidence>
<dbReference type="InterPro" id="IPR045886">
    <property type="entry name" value="ThiF/MoeB/HesA"/>
</dbReference>
<name>A0ABV8V4U1_9GAMM</name>